<reference evidence="1 2" key="1">
    <citation type="journal article" date="2023" name="Front. Microbiol.">
        <title>Phylogeography and host specificity of Pasteurellaceae pathogenic to sea-farmed fish in the north-east Atlantic.</title>
        <authorList>
            <person name="Gulla S."/>
            <person name="Colquhoun D.J."/>
            <person name="Olsen A.B."/>
            <person name="Spilsberg B."/>
            <person name="Lagesen K."/>
            <person name="Aakesson C.P."/>
            <person name="Strom S."/>
            <person name="Manji F."/>
            <person name="Birkbeck T.H."/>
            <person name="Nilsen H.K."/>
        </authorList>
    </citation>
    <scope>NUCLEOTIDE SEQUENCE [LARGE SCALE GENOMIC DNA]</scope>
    <source>
        <strain evidence="1 2">VIO11850</strain>
    </source>
</reference>
<sequence>MNTQQHQPQNLNNQIMFNFVSKMQETIAMLDKEGLTVLNIDVKGRKPVVVIEANKITEKWEKEHKAIPYIKMGRDFHQVQMQLNDCVIVWRKYLV</sequence>
<proteinExistence type="predicted"/>
<name>A0ABT9JKT1_9PAST</name>
<dbReference type="EMBL" id="JASAVS010000010">
    <property type="protein sequence ID" value="MDP8085417.1"/>
    <property type="molecule type" value="Genomic_DNA"/>
</dbReference>
<organism evidence="1 2">
    <name type="scientific">Phocoenobacter skyensis</name>
    <dbReference type="NCBI Taxonomy" id="97481"/>
    <lineage>
        <taxon>Bacteria</taxon>
        <taxon>Pseudomonadati</taxon>
        <taxon>Pseudomonadota</taxon>
        <taxon>Gammaproteobacteria</taxon>
        <taxon>Pasteurellales</taxon>
        <taxon>Pasteurellaceae</taxon>
        <taxon>Phocoenobacter</taxon>
    </lineage>
</organism>
<dbReference type="Proteomes" id="UP001224812">
    <property type="component" value="Unassembled WGS sequence"/>
</dbReference>
<comment type="caution">
    <text evidence="1">The sequence shown here is derived from an EMBL/GenBank/DDBJ whole genome shotgun (WGS) entry which is preliminary data.</text>
</comment>
<protein>
    <submittedName>
        <fullName evidence="1">Uncharacterized protein</fullName>
    </submittedName>
</protein>
<gene>
    <name evidence="1" type="ORF">QJT92_05690</name>
</gene>
<evidence type="ECO:0000313" key="1">
    <source>
        <dbReference type="EMBL" id="MDP8085417.1"/>
    </source>
</evidence>
<accession>A0ABT9JKT1</accession>
<evidence type="ECO:0000313" key="2">
    <source>
        <dbReference type="Proteomes" id="UP001224812"/>
    </source>
</evidence>
<dbReference type="RefSeq" id="WP_306383903.1">
    <property type="nucleotide sequence ID" value="NZ_JASAVR010000011.1"/>
</dbReference>
<keyword evidence="2" id="KW-1185">Reference proteome</keyword>